<dbReference type="EMBL" id="QMIE01000002">
    <property type="protein sequence ID" value="TVM19527.1"/>
    <property type="molecule type" value="Genomic_DNA"/>
</dbReference>
<evidence type="ECO:0000313" key="2">
    <source>
        <dbReference type="Proteomes" id="UP000448292"/>
    </source>
</evidence>
<dbReference type="RefSeq" id="WP_144301887.1">
    <property type="nucleotide sequence ID" value="NZ_QMIE01000002.1"/>
</dbReference>
<evidence type="ECO:0000313" key="1">
    <source>
        <dbReference type="EMBL" id="TVM19527.1"/>
    </source>
</evidence>
<gene>
    <name evidence="1" type="ORF">DPQ33_03985</name>
</gene>
<protein>
    <recommendedName>
        <fullName evidence="3">Chloramphenicol acetyltransferase</fullName>
    </recommendedName>
</protein>
<dbReference type="InterPro" id="IPR001707">
    <property type="entry name" value="Cmp_AcTrfase"/>
</dbReference>
<reference evidence="1 2" key="1">
    <citation type="submission" date="2018-06" db="EMBL/GenBank/DDBJ databases">
        <title>Complete genome of Desulfovibrio indonesiensis P37SLT.</title>
        <authorList>
            <person name="Crispim J.S."/>
            <person name="Vidigal P.M.P."/>
            <person name="Silva L.C.F."/>
            <person name="Laguardia C.N."/>
            <person name="Araujo L.C."/>
            <person name="Dias R.S."/>
            <person name="Sousa M.P."/>
            <person name="Paula S.O."/>
            <person name="Silva C."/>
        </authorList>
    </citation>
    <scope>NUCLEOTIDE SEQUENCE [LARGE SCALE GENOMIC DNA]</scope>
    <source>
        <strain evidence="1 2">P37SLT</strain>
    </source>
</reference>
<dbReference type="Pfam" id="PF00302">
    <property type="entry name" value="CAT"/>
    <property type="match status" value="1"/>
</dbReference>
<dbReference type="SUPFAM" id="SSF52777">
    <property type="entry name" value="CoA-dependent acyltransferases"/>
    <property type="match status" value="1"/>
</dbReference>
<name>A0A7M3MJ81_9BACT</name>
<dbReference type="SMART" id="SM01059">
    <property type="entry name" value="CAT"/>
    <property type="match status" value="1"/>
</dbReference>
<dbReference type="PANTHER" id="PTHR38474">
    <property type="entry name" value="SLR0299 PROTEIN"/>
    <property type="match status" value="1"/>
</dbReference>
<dbReference type="OrthoDB" id="9801766at2"/>
<dbReference type="Proteomes" id="UP000448292">
    <property type="component" value="Unassembled WGS sequence"/>
</dbReference>
<dbReference type="PANTHER" id="PTHR38474:SF1">
    <property type="entry name" value="SLR0299 PROTEIN"/>
    <property type="match status" value="1"/>
</dbReference>
<comment type="caution">
    <text evidence="1">The sequence shown here is derived from an EMBL/GenBank/DDBJ whole genome shotgun (WGS) entry which is preliminary data.</text>
</comment>
<dbReference type="GO" id="GO:0008811">
    <property type="term" value="F:chloramphenicol O-acetyltransferase activity"/>
    <property type="evidence" value="ECO:0007669"/>
    <property type="project" value="InterPro"/>
</dbReference>
<dbReference type="AlphaFoldDB" id="A0A7M3MJ81"/>
<organism evidence="1 2">
    <name type="scientific">Oceanidesulfovibrio indonesiensis</name>
    <dbReference type="NCBI Taxonomy" id="54767"/>
    <lineage>
        <taxon>Bacteria</taxon>
        <taxon>Pseudomonadati</taxon>
        <taxon>Thermodesulfobacteriota</taxon>
        <taxon>Desulfovibrionia</taxon>
        <taxon>Desulfovibrionales</taxon>
        <taxon>Desulfovibrionaceae</taxon>
        <taxon>Oceanidesulfovibrio</taxon>
    </lineage>
</organism>
<keyword evidence="2" id="KW-1185">Reference proteome</keyword>
<accession>A0A7M3MJ81</accession>
<proteinExistence type="predicted"/>
<evidence type="ECO:0008006" key="3">
    <source>
        <dbReference type="Google" id="ProtNLM"/>
    </source>
</evidence>
<sequence>MKTIDLATWERACHYRLFKDLAHPHYAVTVPIEAGILAESARDLSISMFSCLFYALSMAANQVPAFRMRIRGENVVEHNAVHPSYAAPLPGASEGIFGYATFEHTESLAEFDRRRKAARVYKPGDPDDASQRRDDLIYCSSLPWLAFTSLTHAYGDADDAVPRFTLGKFEKRHGGLEAPLCVQVHHGLVDGYHIGQFVEAVEDICATLAEELR</sequence>
<dbReference type="InterPro" id="IPR023213">
    <property type="entry name" value="CAT-like_dom_sf"/>
</dbReference>
<dbReference type="Gene3D" id="3.30.559.10">
    <property type="entry name" value="Chloramphenicol acetyltransferase-like domain"/>
    <property type="match status" value="1"/>
</dbReference>